<evidence type="ECO:0000313" key="3">
    <source>
        <dbReference type="EMBL" id="RNL81753.1"/>
    </source>
</evidence>
<dbReference type="OrthoDB" id="5191668at2"/>
<comment type="caution">
    <text evidence="3">The sequence shown here is derived from an EMBL/GenBank/DDBJ whole genome shotgun (WGS) entry which is preliminary data.</text>
</comment>
<evidence type="ECO:0008006" key="5">
    <source>
        <dbReference type="Google" id="ProtNLM"/>
    </source>
</evidence>
<evidence type="ECO:0000313" key="4">
    <source>
        <dbReference type="Proteomes" id="UP000269198"/>
    </source>
</evidence>
<feature type="transmembrane region" description="Helical" evidence="1">
    <location>
        <begin position="67"/>
        <end position="88"/>
    </location>
</feature>
<evidence type="ECO:0000256" key="2">
    <source>
        <dbReference type="SAM" id="SignalP"/>
    </source>
</evidence>
<feature type="transmembrane region" description="Helical" evidence="1">
    <location>
        <begin position="43"/>
        <end position="60"/>
    </location>
</feature>
<dbReference type="AlphaFoldDB" id="A0A3N0E1U9"/>
<feature type="signal peptide" evidence="2">
    <location>
        <begin position="1"/>
        <end position="33"/>
    </location>
</feature>
<reference evidence="3 4" key="1">
    <citation type="submission" date="2018-11" db="EMBL/GenBank/DDBJ databases">
        <title>The genome draft of YIM 96095.</title>
        <authorList>
            <person name="Tang S.-K."/>
            <person name="Chunyu W.-X."/>
            <person name="Feng Y.-Z."/>
        </authorList>
    </citation>
    <scope>NUCLEOTIDE SEQUENCE [LARGE SCALE GENOMIC DNA]</scope>
    <source>
        <strain evidence="3 4">YIM 96095</strain>
    </source>
</reference>
<dbReference type="EMBL" id="RJMB01000030">
    <property type="protein sequence ID" value="RNL81753.1"/>
    <property type="molecule type" value="Genomic_DNA"/>
</dbReference>
<sequence>MRAAISVSHLGFRVLRSALFAAVSVGMALVGHAAAGGPTPEPTVLWGIAGGVALGAVPLAGRRCSAVTLCAGLLATQALLHLAFLHTAPHPPGGAGPHAELAGPTHAGTLAGAGVGEVVMLLAHVWAALVTGWWLASGEDALWTVLRWLSSVLLPSSVRAGNRRVPQPGPAPGWVPMVAPQLRMLRHVRDGRAPPRPRV</sequence>
<feature type="chain" id="PRO_5018155070" description="MFS transporter" evidence="2">
    <location>
        <begin position="34"/>
        <end position="199"/>
    </location>
</feature>
<proteinExistence type="predicted"/>
<organism evidence="3 4">
    <name type="scientific">Halostreptopolyspora alba</name>
    <dbReference type="NCBI Taxonomy" id="2487137"/>
    <lineage>
        <taxon>Bacteria</taxon>
        <taxon>Bacillati</taxon>
        <taxon>Actinomycetota</taxon>
        <taxon>Actinomycetes</taxon>
        <taxon>Streptosporangiales</taxon>
        <taxon>Nocardiopsidaceae</taxon>
        <taxon>Halostreptopolyspora</taxon>
    </lineage>
</organism>
<name>A0A3N0E1U9_9ACTN</name>
<dbReference type="RefSeq" id="WP_123203241.1">
    <property type="nucleotide sequence ID" value="NZ_RJMB01000030.1"/>
</dbReference>
<keyword evidence="1" id="KW-0812">Transmembrane</keyword>
<gene>
    <name evidence="3" type="ORF">EFW17_21480</name>
</gene>
<dbReference type="Proteomes" id="UP000269198">
    <property type="component" value="Unassembled WGS sequence"/>
</dbReference>
<accession>A0A3N0E1U9</accession>
<protein>
    <recommendedName>
        <fullName evidence="5">MFS transporter</fullName>
    </recommendedName>
</protein>
<evidence type="ECO:0000256" key="1">
    <source>
        <dbReference type="SAM" id="Phobius"/>
    </source>
</evidence>
<keyword evidence="4" id="KW-1185">Reference proteome</keyword>
<feature type="transmembrane region" description="Helical" evidence="1">
    <location>
        <begin position="108"/>
        <end position="136"/>
    </location>
</feature>
<keyword evidence="1" id="KW-1133">Transmembrane helix</keyword>
<keyword evidence="2" id="KW-0732">Signal</keyword>
<keyword evidence="1" id="KW-0472">Membrane</keyword>